<dbReference type="EMBL" id="LNIX01000052">
    <property type="protein sequence ID" value="OXA37791.1"/>
    <property type="molecule type" value="Genomic_DNA"/>
</dbReference>
<keyword evidence="3" id="KW-1185">Reference proteome</keyword>
<keyword evidence="1" id="KW-1133">Transmembrane helix</keyword>
<dbReference type="Proteomes" id="UP000198287">
    <property type="component" value="Unassembled WGS sequence"/>
</dbReference>
<evidence type="ECO:0000313" key="3">
    <source>
        <dbReference type="Proteomes" id="UP000198287"/>
    </source>
</evidence>
<accession>A0A226CZG1</accession>
<name>A0A226CZG1_FOLCA</name>
<organism evidence="2 3">
    <name type="scientific">Folsomia candida</name>
    <name type="common">Springtail</name>
    <dbReference type="NCBI Taxonomy" id="158441"/>
    <lineage>
        <taxon>Eukaryota</taxon>
        <taxon>Metazoa</taxon>
        <taxon>Ecdysozoa</taxon>
        <taxon>Arthropoda</taxon>
        <taxon>Hexapoda</taxon>
        <taxon>Collembola</taxon>
        <taxon>Entomobryomorpha</taxon>
        <taxon>Isotomoidea</taxon>
        <taxon>Isotomidae</taxon>
        <taxon>Proisotominae</taxon>
        <taxon>Folsomia</taxon>
    </lineage>
</organism>
<feature type="transmembrane region" description="Helical" evidence="1">
    <location>
        <begin position="54"/>
        <end position="82"/>
    </location>
</feature>
<evidence type="ECO:0000313" key="2">
    <source>
        <dbReference type="EMBL" id="OXA37791.1"/>
    </source>
</evidence>
<keyword evidence="1" id="KW-0472">Membrane</keyword>
<gene>
    <name evidence="2" type="ORF">Fcan01_27433</name>
</gene>
<evidence type="ECO:0000256" key="1">
    <source>
        <dbReference type="SAM" id="Phobius"/>
    </source>
</evidence>
<feature type="transmembrane region" description="Helical" evidence="1">
    <location>
        <begin position="94"/>
        <end position="112"/>
    </location>
</feature>
<dbReference type="AlphaFoldDB" id="A0A226CZG1"/>
<protein>
    <submittedName>
        <fullName evidence="2">Uncharacterized protein</fullName>
    </submittedName>
</protein>
<comment type="caution">
    <text evidence="2">The sequence shown here is derived from an EMBL/GenBank/DDBJ whole genome shotgun (WGS) entry which is preliminary data.</text>
</comment>
<proteinExistence type="predicted"/>
<reference evidence="2 3" key="1">
    <citation type="submission" date="2015-12" db="EMBL/GenBank/DDBJ databases">
        <title>The genome of Folsomia candida.</title>
        <authorList>
            <person name="Faddeeva A."/>
            <person name="Derks M.F."/>
            <person name="Anvar Y."/>
            <person name="Smit S."/>
            <person name="Van Straalen N."/>
            <person name="Roelofs D."/>
        </authorList>
    </citation>
    <scope>NUCLEOTIDE SEQUENCE [LARGE SCALE GENOMIC DNA]</scope>
    <source>
        <strain evidence="2 3">VU population</strain>
        <tissue evidence="2">Whole body</tissue>
    </source>
</reference>
<sequence length="165" mass="18780">MSLEWSPNLGNIQLMNMISRTGERDELAPGAWKSRIFQKLLHLTFPAVEFTFQFIFPVSLVILLILRPCQAPFVGSVILPMIQSKGSIFTSYPYFVPILRVGLIVFEFAQILRNMVAGSQYGMNIVIAGILYLWEQSSKIVGYPVFSNKYRKIQVLEAILNDMTQ</sequence>
<keyword evidence="1" id="KW-0812">Transmembrane</keyword>